<evidence type="ECO:0000313" key="2">
    <source>
        <dbReference type="Proteomes" id="UP000626026"/>
    </source>
</evidence>
<proteinExistence type="predicted"/>
<organism evidence="1 2">
    <name type="scientific">Teichococcus aerophilus</name>
    <dbReference type="NCBI Taxonomy" id="1224513"/>
    <lineage>
        <taxon>Bacteria</taxon>
        <taxon>Pseudomonadati</taxon>
        <taxon>Pseudomonadota</taxon>
        <taxon>Alphaproteobacteria</taxon>
        <taxon>Acetobacterales</taxon>
        <taxon>Roseomonadaceae</taxon>
        <taxon>Roseomonas</taxon>
    </lineage>
</organism>
<keyword evidence="2" id="KW-1185">Reference proteome</keyword>
<reference evidence="1 2" key="1">
    <citation type="journal article" date="2013" name="Int. J. Syst. Evol. Microbiol.">
        <title>Roseomonas aerophila sp. nov., isolated from air.</title>
        <authorList>
            <person name="Kim S.J."/>
            <person name="Weon H.Y."/>
            <person name="Ahn J.H."/>
            <person name="Hong S.B."/>
            <person name="Seok S.J."/>
            <person name="Whang K.S."/>
            <person name="Kwon S.W."/>
        </authorList>
    </citation>
    <scope>NUCLEOTIDE SEQUENCE [LARGE SCALE GENOMIC DNA]</scope>
    <source>
        <strain evidence="1 2">NBRC 108923</strain>
    </source>
</reference>
<dbReference type="Gene3D" id="3.30.70.2590">
    <property type="match status" value="1"/>
</dbReference>
<dbReference type="EMBL" id="JACTVA010000078">
    <property type="protein sequence ID" value="MBC9209880.1"/>
    <property type="molecule type" value="Genomic_DNA"/>
</dbReference>
<name>A0ABR7RTB1_9PROT</name>
<dbReference type="InterPro" id="IPR038470">
    <property type="entry name" value="Cellsynth_D_sf"/>
</dbReference>
<dbReference type="Pfam" id="PF03500">
    <property type="entry name" value="Cellsynth_D"/>
    <property type="match status" value="1"/>
</dbReference>
<dbReference type="InterPro" id="IPR022798">
    <property type="entry name" value="BcsD_bac"/>
</dbReference>
<dbReference type="PRINTS" id="PR01442">
    <property type="entry name" value="CELLSNTHASED"/>
</dbReference>
<sequence>MMQTDQSALAYTARRDVSAQWRDFLRAMLDTLDATMQRDSRDNLLRAIGQRFAAAMPLPASDTLAALEVRMNEALAAASWGHVLLELDQRENTLRIVHSAAPCISTPGDDTGAWVAPVLEGLYSNWFGAQPGGEGDTGITVRLLALEPGLATLRYGS</sequence>
<protein>
    <submittedName>
        <fullName evidence="1">Cellulose synthase</fullName>
    </submittedName>
</protein>
<dbReference type="Proteomes" id="UP000626026">
    <property type="component" value="Unassembled WGS sequence"/>
</dbReference>
<gene>
    <name evidence="1" type="ORF">IBL26_23785</name>
</gene>
<accession>A0ABR7RTB1</accession>
<evidence type="ECO:0000313" key="1">
    <source>
        <dbReference type="EMBL" id="MBC9209880.1"/>
    </source>
</evidence>
<comment type="caution">
    <text evidence="1">The sequence shown here is derived from an EMBL/GenBank/DDBJ whole genome shotgun (WGS) entry which is preliminary data.</text>
</comment>
<dbReference type="RefSeq" id="WP_187787004.1">
    <property type="nucleotide sequence ID" value="NZ_JACTVA010000078.1"/>
</dbReference>